<name>L9XC14_9EURY</name>
<dbReference type="EMBL" id="AOIB01000021">
    <property type="protein sequence ID" value="ELY58153.1"/>
    <property type="molecule type" value="Genomic_DNA"/>
</dbReference>
<dbReference type="InterPro" id="IPR038695">
    <property type="entry name" value="Saro_0823-like_sf"/>
</dbReference>
<gene>
    <name evidence="1" type="ORF">C491_10169</name>
</gene>
<dbReference type="InterPro" id="IPR003795">
    <property type="entry name" value="DUF192"/>
</dbReference>
<dbReference type="Proteomes" id="UP000011688">
    <property type="component" value="Unassembled WGS sequence"/>
</dbReference>
<dbReference type="STRING" id="1227497.C491_10169"/>
<evidence type="ECO:0000313" key="2">
    <source>
        <dbReference type="Proteomes" id="UP000011688"/>
    </source>
</evidence>
<organism evidence="1 2">
    <name type="scientific">Natronococcus amylolyticus DSM 10524</name>
    <dbReference type="NCBI Taxonomy" id="1227497"/>
    <lineage>
        <taxon>Archaea</taxon>
        <taxon>Methanobacteriati</taxon>
        <taxon>Methanobacteriota</taxon>
        <taxon>Stenosarchaea group</taxon>
        <taxon>Halobacteria</taxon>
        <taxon>Halobacteriales</taxon>
        <taxon>Natrialbaceae</taxon>
        <taxon>Natronococcus</taxon>
    </lineage>
</organism>
<dbReference type="AlphaFoldDB" id="L9XC14"/>
<dbReference type="PANTHER" id="PTHR37953">
    <property type="entry name" value="UPF0127 PROTEIN MJ1496"/>
    <property type="match status" value="1"/>
</dbReference>
<evidence type="ECO:0008006" key="3">
    <source>
        <dbReference type="Google" id="ProtNLM"/>
    </source>
</evidence>
<dbReference type="Pfam" id="PF02643">
    <property type="entry name" value="DUF192"/>
    <property type="match status" value="1"/>
</dbReference>
<keyword evidence="2" id="KW-1185">Reference proteome</keyword>
<dbReference type="PATRIC" id="fig|1227497.3.peg.2100"/>
<evidence type="ECO:0000313" key="1">
    <source>
        <dbReference type="EMBL" id="ELY58153.1"/>
    </source>
</evidence>
<sequence length="148" mass="16360">MASATFQPLATHRSALEFDGKLLPPRWALEAVRLRHHPKSGAARQLAGTVETADSAVSQLRGLMFRRSLPEGYALAFRFGSARPRDVHMLFVFVPLDVIWVVDGVVERVERLQPWRGIARERADLLLELPAGAADGVEPGDELVLEPT</sequence>
<proteinExistence type="predicted"/>
<dbReference type="eggNOG" id="arCOG03113">
    <property type="taxonomic scope" value="Archaea"/>
</dbReference>
<protein>
    <recommendedName>
        <fullName evidence="3">DUF192 domain-containing protein</fullName>
    </recommendedName>
</protein>
<reference evidence="1 2" key="1">
    <citation type="journal article" date="2014" name="PLoS Genet.">
        <title>Phylogenetically driven sequencing of extremely halophilic archaea reveals strategies for static and dynamic osmo-response.</title>
        <authorList>
            <person name="Becker E.A."/>
            <person name="Seitzer P.M."/>
            <person name="Tritt A."/>
            <person name="Larsen D."/>
            <person name="Krusor M."/>
            <person name="Yao A.I."/>
            <person name="Wu D."/>
            <person name="Madern D."/>
            <person name="Eisen J.A."/>
            <person name="Darling A.E."/>
            <person name="Facciotti M.T."/>
        </authorList>
    </citation>
    <scope>NUCLEOTIDE SEQUENCE [LARGE SCALE GENOMIC DNA]</scope>
    <source>
        <strain evidence="1 2">DSM 10524</strain>
    </source>
</reference>
<dbReference type="Gene3D" id="2.60.120.1140">
    <property type="entry name" value="Protein of unknown function DUF192"/>
    <property type="match status" value="1"/>
</dbReference>
<accession>L9XC14</accession>
<dbReference type="PANTHER" id="PTHR37953:SF1">
    <property type="entry name" value="UPF0127 PROTEIN MJ1496"/>
    <property type="match status" value="1"/>
</dbReference>
<comment type="caution">
    <text evidence="1">The sequence shown here is derived from an EMBL/GenBank/DDBJ whole genome shotgun (WGS) entry which is preliminary data.</text>
</comment>